<comment type="function">
    <text evidence="13">Catalyzes the conversion of inosine 5'-phosphate (IMP) to xanthosine 5'-phosphate (XMP), the first committed and rate-limiting step in the de novo synthesis of guanine nucleotides, and therefore plays an important role in the regulation of cell growth.</text>
</comment>
<dbReference type="Proteomes" id="UP000035661">
    <property type="component" value="Chromosome"/>
</dbReference>
<feature type="domain" description="CBS" evidence="21">
    <location>
        <begin position="91"/>
        <end position="147"/>
    </location>
</feature>
<feature type="binding site" evidence="16">
    <location>
        <begin position="245"/>
        <end position="247"/>
    </location>
    <ligand>
        <name>NAD(+)</name>
        <dbReference type="ChEBI" id="CHEBI:57540"/>
    </ligand>
</feature>
<evidence type="ECO:0000256" key="14">
    <source>
        <dbReference type="PIRSR" id="PIRSR000130-1"/>
    </source>
</evidence>
<dbReference type="Pfam" id="PF00478">
    <property type="entry name" value="IMPDH"/>
    <property type="match status" value="1"/>
</dbReference>
<reference evidence="23" key="2">
    <citation type="submission" date="2015-06" db="EMBL/GenBank/DDBJ databases">
        <title>Complete genome sequence of Spiroplasma eriocheiris TDA-040725-5 (DSM 21848).</title>
        <authorList>
            <person name="Lo W.-S."/>
            <person name="Kuo C.-H."/>
        </authorList>
    </citation>
    <scope>NUCLEOTIDE SEQUENCE [LARGE SCALE GENOMIC DNA]</scope>
    <source>
        <strain evidence="23">TDA-040725-5</strain>
    </source>
</reference>
<dbReference type="SMART" id="SM00116">
    <property type="entry name" value="CBS"/>
    <property type="match status" value="2"/>
</dbReference>
<name>A0A0H3XNG7_9MOLU</name>
<dbReference type="PIRSF" id="PIRSF000130">
    <property type="entry name" value="IMPDH"/>
    <property type="match status" value="1"/>
</dbReference>
<dbReference type="InterPro" id="IPR001093">
    <property type="entry name" value="IMP_DH_GMPRt"/>
</dbReference>
<dbReference type="EMBL" id="CP011856">
    <property type="protein sequence ID" value="AKM54787.1"/>
    <property type="molecule type" value="Genomic_DNA"/>
</dbReference>
<dbReference type="InterPro" id="IPR013785">
    <property type="entry name" value="Aldolase_TIM"/>
</dbReference>
<evidence type="ECO:0000256" key="2">
    <source>
        <dbReference type="ARBA" id="ARBA00005502"/>
    </source>
</evidence>
<dbReference type="PROSITE" id="PS51371">
    <property type="entry name" value="CBS"/>
    <property type="match status" value="2"/>
</dbReference>
<dbReference type="GO" id="GO:0006177">
    <property type="term" value="P:GMP biosynthetic process"/>
    <property type="evidence" value="ECO:0007669"/>
    <property type="project" value="UniProtKB-UniRule"/>
</dbReference>
<gene>
    <name evidence="13 22" type="primary">guaB</name>
    <name evidence="22" type="ORF">SERIO_v1c12380</name>
</gene>
<feature type="binding site" evidence="13">
    <location>
        <position position="466"/>
    </location>
    <ligand>
        <name>K(+)</name>
        <dbReference type="ChEBI" id="CHEBI:29103"/>
        <note>ligand shared between two tetrameric partners</note>
    </ligand>
</feature>
<dbReference type="PANTHER" id="PTHR11911:SF111">
    <property type="entry name" value="INOSINE-5'-MONOPHOSPHATE DEHYDROGENASE"/>
    <property type="match status" value="1"/>
</dbReference>
<dbReference type="SMART" id="SM01240">
    <property type="entry name" value="IMPDH"/>
    <property type="match status" value="1"/>
</dbReference>
<comment type="caution">
    <text evidence="13">Lacks conserved residue(s) required for the propagation of feature annotation.</text>
</comment>
<keyword evidence="4 13" id="KW-0479">Metal-binding</keyword>
<feature type="active site" description="Proton acceptor" evidence="13 14">
    <location>
        <position position="398"/>
    </location>
</feature>
<keyword evidence="9 13" id="KW-0560">Oxidoreductase</keyword>
<dbReference type="InterPro" id="IPR005990">
    <property type="entry name" value="IMP_DH"/>
</dbReference>
<keyword evidence="11 18" id="KW-0129">CBS domain</keyword>
<dbReference type="PATRIC" id="fig|743698.3.peg.1250"/>
<dbReference type="GO" id="GO:0000166">
    <property type="term" value="F:nucleotide binding"/>
    <property type="evidence" value="ECO:0007669"/>
    <property type="project" value="UniProtKB-UniRule"/>
</dbReference>
<comment type="subunit">
    <text evidence="3 13">Homotetramer.</text>
</comment>
<evidence type="ECO:0000256" key="1">
    <source>
        <dbReference type="ARBA" id="ARBA00001958"/>
    </source>
</evidence>
<feature type="binding site" description="in other chain" evidence="13 17">
    <location>
        <position position="297"/>
    </location>
    <ligand>
        <name>K(+)</name>
        <dbReference type="ChEBI" id="CHEBI:29103"/>
        <note>ligand shared between two tetrameric partners</note>
    </ligand>
</feature>
<dbReference type="SUPFAM" id="SSF51412">
    <property type="entry name" value="Inosine monophosphate dehydrogenase (IMPDH)"/>
    <property type="match status" value="1"/>
</dbReference>
<dbReference type="CDD" id="cd00381">
    <property type="entry name" value="IMPDH"/>
    <property type="match status" value="1"/>
</dbReference>
<comment type="activity regulation">
    <text evidence="13">Mycophenolic acid (MPA) is a non-competitive inhibitor that prevents formation of the closed enzyme conformation by binding to the same site as the amobile flap. In contrast, mizoribine monophosphate (MZP) is a competitive inhibitor that induces the closed conformation. MPA is a potent inhibitor of mammalian IMPDHs but a poor inhibitor of the bacterial enzymes. MZP is a more potent inhibitor of bacterial IMPDH.</text>
</comment>
<dbReference type="Gene3D" id="3.20.20.70">
    <property type="entry name" value="Aldolase class I"/>
    <property type="match status" value="1"/>
</dbReference>
<keyword evidence="8 13" id="KW-0630">Potassium</keyword>
<evidence type="ECO:0000256" key="16">
    <source>
        <dbReference type="PIRSR" id="PIRSR000130-3"/>
    </source>
</evidence>
<evidence type="ECO:0000313" key="22">
    <source>
        <dbReference type="EMBL" id="AKM54787.1"/>
    </source>
</evidence>
<comment type="catalytic activity">
    <reaction evidence="12 13 20">
        <text>IMP + NAD(+) + H2O = XMP + NADH + H(+)</text>
        <dbReference type="Rhea" id="RHEA:11708"/>
        <dbReference type="ChEBI" id="CHEBI:15377"/>
        <dbReference type="ChEBI" id="CHEBI:15378"/>
        <dbReference type="ChEBI" id="CHEBI:57464"/>
        <dbReference type="ChEBI" id="CHEBI:57540"/>
        <dbReference type="ChEBI" id="CHEBI:57945"/>
        <dbReference type="ChEBI" id="CHEBI:58053"/>
        <dbReference type="EC" id="1.1.1.205"/>
    </reaction>
</comment>
<feature type="binding site" evidence="13 15">
    <location>
        <begin position="335"/>
        <end position="337"/>
    </location>
    <ligand>
        <name>IMP</name>
        <dbReference type="ChEBI" id="CHEBI:58053"/>
    </ligand>
</feature>
<dbReference type="RefSeq" id="WP_079450813.1">
    <property type="nucleotide sequence ID" value="NZ_CP011856.1"/>
</dbReference>
<evidence type="ECO:0000256" key="6">
    <source>
        <dbReference type="ARBA" id="ARBA00022749"/>
    </source>
</evidence>
<keyword evidence="6 13" id="KW-0332">GMP biosynthesis</keyword>
<evidence type="ECO:0000256" key="19">
    <source>
        <dbReference type="RuleBase" id="RU003927"/>
    </source>
</evidence>
<evidence type="ECO:0000256" key="8">
    <source>
        <dbReference type="ARBA" id="ARBA00022958"/>
    </source>
</evidence>
<feature type="domain" description="CBS" evidence="21">
    <location>
        <begin position="151"/>
        <end position="208"/>
    </location>
</feature>
<evidence type="ECO:0000256" key="9">
    <source>
        <dbReference type="ARBA" id="ARBA00023002"/>
    </source>
</evidence>
<accession>A0A0H3XNG7</accession>
<dbReference type="EC" id="1.1.1.205" evidence="13 20"/>
<reference evidence="22 23" key="1">
    <citation type="journal article" date="2015" name="Genome Biol. Evol.">
        <title>Found and Lost: The Fates of Horizontally Acquired Genes in Arthropod-Symbiotic Spiroplasma.</title>
        <authorList>
            <person name="Lo W.S."/>
            <person name="Gasparich G.E."/>
            <person name="Kuo C.H."/>
        </authorList>
    </citation>
    <scope>NUCLEOTIDE SEQUENCE [LARGE SCALE GENOMIC DNA]</scope>
    <source>
        <strain evidence="23">TDA-040725-5</strain>
    </source>
</reference>
<evidence type="ECO:0000256" key="17">
    <source>
        <dbReference type="PIRSR" id="PIRSR000130-4"/>
    </source>
</evidence>
<dbReference type="KEGG" id="seri:SERIO_v1c12380"/>
<feature type="binding site" evidence="13">
    <location>
        <position position="464"/>
    </location>
    <ligand>
        <name>K(+)</name>
        <dbReference type="ChEBI" id="CHEBI:29103"/>
        <note>ligand shared between two tetrameric partners</note>
    </ligand>
</feature>
<evidence type="ECO:0000256" key="15">
    <source>
        <dbReference type="PIRSR" id="PIRSR000130-2"/>
    </source>
</evidence>
<evidence type="ECO:0000313" key="23">
    <source>
        <dbReference type="Proteomes" id="UP000035661"/>
    </source>
</evidence>
<organism evidence="22 23">
    <name type="scientific">Spiroplasma eriocheiris</name>
    <dbReference type="NCBI Taxonomy" id="315358"/>
    <lineage>
        <taxon>Bacteria</taxon>
        <taxon>Bacillati</taxon>
        <taxon>Mycoplasmatota</taxon>
        <taxon>Mollicutes</taxon>
        <taxon>Entomoplasmatales</taxon>
        <taxon>Spiroplasmataceae</taxon>
        <taxon>Spiroplasma</taxon>
    </lineage>
</organism>
<evidence type="ECO:0000256" key="12">
    <source>
        <dbReference type="ARBA" id="ARBA00048028"/>
    </source>
</evidence>
<dbReference type="InterPro" id="IPR015875">
    <property type="entry name" value="IMP_DH/GMP_Rdtase_CS"/>
</dbReference>
<feature type="binding site" description="in other chain" evidence="13 17">
    <location>
        <position position="299"/>
    </location>
    <ligand>
        <name>K(+)</name>
        <dbReference type="ChEBI" id="CHEBI:29103"/>
        <note>ligand shared between two tetrameric partners</note>
    </ligand>
</feature>
<feature type="binding site" evidence="13 16">
    <location>
        <begin position="295"/>
        <end position="297"/>
    </location>
    <ligand>
        <name>NAD(+)</name>
        <dbReference type="ChEBI" id="CHEBI:57540"/>
    </ligand>
</feature>
<dbReference type="Pfam" id="PF00571">
    <property type="entry name" value="CBS"/>
    <property type="match status" value="2"/>
</dbReference>
<feature type="binding site" evidence="13 15">
    <location>
        <position position="300"/>
    </location>
    <ligand>
        <name>IMP</name>
        <dbReference type="ChEBI" id="CHEBI:58053"/>
    </ligand>
</feature>
<dbReference type="GO" id="GO:0006183">
    <property type="term" value="P:GTP biosynthetic process"/>
    <property type="evidence" value="ECO:0007669"/>
    <property type="project" value="TreeGrafter"/>
</dbReference>
<evidence type="ECO:0000259" key="21">
    <source>
        <dbReference type="PROSITE" id="PS51371"/>
    </source>
</evidence>
<dbReference type="CDD" id="cd04601">
    <property type="entry name" value="CBS_pair_IMPDH"/>
    <property type="match status" value="1"/>
</dbReference>
<dbReference type="SUPFAM" id="SSF54631">
    <property type="entry name" value="CBS-domain pair"/>
    <property type="match status" value="1"/>
</dbReference>
<dbReference type="InterPro" id="IPR000644">
    <property type="entry name" value="CBS_dom"/>
</dbReference>
<dbReference type="PROSITE" id="PS00487">
    <property type="entry name" value="IMP_DH_GMP_RED"/>
    <property type="match status" value="1"/>
</dbReference>
<dbReference type="UniPathway" id="UPA00601">
    <property type="reaction ID" value="UER00295"/>
</dbReference>
<keyword evidence="7 13" id="KW-0658">Purine biosynthesis</keyword>
<feature type="binding site" evidence="13 15">
    <location>
        <begin position="382"/>
        <end position="386"/>
    </location>
    <ligand>
        <name>IMP</name>
        <dbReference type="ChEBI" id="CHEBI:58053"/>
    </ligand>
</feature>
<comment type="pathway">
    <text evidence="13 20">Purine metabolism; XMP biosynthesis via de novo pathway; XMP from IMP: step 1/1.</text>
</comment>
<evidence type="ECO:0000256" key="4">
    <source>
        <dbReference type="ARBA" id="ARBA00022723"/>
    </source>
</evidence>
<feature type="binding site" evidence="13">
    <location>
        <position position="465"/>
    </location>
    <ligand>
        <name>K(+)</name>
        <dbReference type="ChEBI" id="CHEBI:29103"/>
        <note>ligand shared between two tetrameric partners</note>
    </ligand>
</feature>
<evidence type="ECO:0000256" key="18">
    <source>
        <dbReference type="PROSITE-ProRule" id="PRU00703"/>
    </source>
</evidence>
<evidence type="ECO:0000256" key="5">
    <source>
        <dbReference type="ARBA" id="ARBA00022737"/>
    </source>
</evidence>
<dbReference type="FunFam" id="3.20.20.70:FF:000003">
    <property type="entry name" value="GMP reductase"/>
    <property type="match status" value="1"/>
</dbReference>
<dbReference type="GO" id="GO:0046872">
    <property type="term" value="F:metal ion binding"/>
    <property type="evidence" value="ECO:0007669"/>
    <property type="project" value="UniProtKB-UniRule"/>
</dbReference>
<feature type="binding site" evidence="13 15">
    <location>
        <begin position="358"/>
        <end position="359"/>
    </location>
    <ligand>
        <name>IMP</name>
        <dbReference type="ChEBI" id="CHEBI:58053"/>
    </ligand>
</feature>
<dbReference type="GO" id="GO:0003938">
    <property type="term" value="F:IMP dehydrogenase activity"/>
    <property type="evidence" value="ECO:0007669"/>
    <property type="project" value="UniProtKB-UniRule"/>
</dbReference>
<dbReference type="PANTHER" id="PTHR11911">
    <property type="entry name" value="INOSINE-5-MONOPHOSPHATE DEHYDROGENASE RELATED"/>
    <property type="match status" value="1"/>
</dbReference>
<feature type="binding site" description="in other chain" evidence="13 17">
    <location>
        <position position="302"/>
    </location>
    <ligand>
        <name>K(+)</name>
        <dbReference type="ChEBI" id="CHEBI:29103"/>
        <note>ligand shared between two tetrameric partners</note>
    </ligand>
</feature>
<sequence>MKIRKTYTFDDLLLVPQKSDVLPNQVNLATKLTKNIMLNIPFLSAAMDTVTESKMAIALAREGGIGIIHKNLTIQQQVEEVEKVKRNESGFIIDPITLSPTANINEAEKIMAQYRISGLPVVDENKKLLGIITNRDIRACQDFNEPVANYMTSQNLVTTKENISLEAAKEILLKNRIEKLPIINDDNVLTGLITIKDINNKEEYPFACKDDQGRLRVGAAVGVGPETLERVDALVASHVDVIVVDSAHGHSNGIIAMVQKIRTKYPQLDIIAGNIVTKQAALDLINVGASALKVGVGPGSICTTRVVAGVGVPQISAINDVYEVAKEKGIPVIADGGIKYSGDVVKALAAGANAVMMGSIFASSDEASGEELIIDGKKYKIYMGMGSLAAMKRGSADRYFQNKDKKLVPEGVEGRVLLKGKVSDILFQFVGGLRSGFGYCGAQDIPTLQATAEFVEISNNGLKESHPHDITIVKQLPNYTK</sequence>
<dbReference type="NCBIfam" id="TIGR01302">
    <property type="entry name" value="IMP_dehydrog"/>
    <property type="match status" value="1"/>
</dbReference>
<keyword evidence="10 13" id="KW-0520">NAD</keyword>
<proteinExistence type="inferred from homology"/>
<feature type="active site" description="Thioimidate intermediate" evidence="13 14">
    <location>
        <position position="302"/>
    </location>
</feature>
<evidence type="ECO:0000256" key="3">
    <source>
        <dbReference type="ARBA" id="ARBA00011881"/>
    </source>
</evidence>
<evidence type="ECO:0000256" key="7">
    <source>
        <dbReference type="ARBA" id="ARBA00022755"/>
    </source>
</evidence>
<evidence type="ECO:0000256" key="10">
    <source>
        <dbReference type="ARBA" id="ARBA00023027"/>
    </source>
</evidence>
<comment type="cofactor">
    <cofactor evidence="1 13">
        <name>K(+)</name>
        <dbReference type="ChEBI" id="CHEBI:29103"/>
    </cofactor>
</comment>
<keyword evidence="23" id="KW-1185">Reference proteome</keyword>
<evidence type="ECO:0000256" key="11">
    <source>
        <dbReference type="ARBA" id="ARBA00023122"/>
    </source>
</evidence>
<evidence type="ECO:0000256" key="13">
    <source>
        <dbReference type="HAMAP-Rule" id="MF_01964"/>
    </source>
</evidence>
<comment type="similarity">
    <text evidence="2 13 19">Belongs to the IMPDH/GMPR family.</text>
</comment>
<protein>
    <recommendedName>
        <fullName evidence="13 20">Inosine-5'-monophosphate dehydrogenase</fullName>
        <shortName evidence="13">IMP dehydrogenase</shortName>
        <shortName evidence="13">IMPD</shortName>
        <shortName evidence="13">IMPDH</shortName>
        <ecNumber evidence="13 20">1.1.1.205</ecNumber>
    </recommendedName>
</protein>
<evidence type="ECO:0000256" key="20">
    <source>
        <dbReference type="RuleBase" id="RU003928"/>
    </source>
</evidence>
<feature type="binding site" evidence="13">
    <location>
        <position position="245"/>
    </location>
    <ligand>
        <name>NAD(+)</name>
        <dbReference type="ChEBI" id="CHEBI:57540"/>
    </ligand>
</feature>
<dbReference type="STRING" id="315358.SERIO_v1c12380"/>
<dbReference type="HAMAP" id="MF_01964">
    <property type="entry name" value="IMPDH"/>
    <property type="match status" value="1"/>
</dbReference>
<keyword evidence="5" id="KW-0677">Repeat</keyword>
<dbReference type="InterPro" id="IPR046342">
    <property type="entry name" value="CBS_dom_sf"/>
</dbReference>
<feature type="binding site" evidence="13 15">
    <location>
        <position position="410"/>
    </location>
    <ligand>
        <name>IMP</name>
        <dbReference type="ChEBI" id="CHEBI:58053"/>
    </ligand>
</feature>
<dbReference type="AlphaFoldDB" id="A0A0H3XNG7"/>